<dbReference type="GO" id="GO:0004467">
    <property type="term" value="F:long-chain fatty acid-CoA ligase activity"/>
    <property type="evidence" value="ECO:0007669"/>
    <property type="project" value="UniProtKB-EC"/>
</dbReference>
<dbReference type="GO" id="GO:0016020">
    <property type="term" value="C:membrane"/>
    <property type="evidence" value="ECO:0007669"/>
    <property type="project" value="TreeGrafter"/>
</dbReference>
<proteinExistence type="inferred from homology"/>
<dbReference type="GO" id="GO:0005524">
    <property type="term" value="F:ATP binding"/>
    <property type="evidence" value="ECO:0007669"/>
    <property type="project" value="UniProtKB-KW"/>
</dbReference>
<feature type="domain" description="AMP-dependent synthetase/ligase" evidence="8">
    <location>
        <begin position="75"/>
        <end position="474"/>
    </location>
</feature>
<reference evidence="9 10" key="1">
    <citation type="submission" date="2019-07" db="EMBL/GenBank/DDBJ databases">
        <title>Genomics analysis of Aphanomyces spp. identifies a new class of oomycete effector associated with host adaptation.</title>
        <authorList>
            <person name="Gaulin E."/>
        </authorList>
    </citation>
    <scope>NUCLEOTIDE SEQUENCE [LARGE SCALE GENOMIC DNA]</scope>
    <source>
        <strain evidence="9 10">ATCC 201684</strain>
    </source>
</reference>
<keyword evidence="7" id="KW-0443">Lipid metabolism</keyword>
<dbReference type="InterPro" id="IPR042099">
    <property type="entry name" value="ANL_N_sf"/>
</dbReference>
<evidence type="ECO:0000256" key="6">
    <source>
        <dbReference type="ARBA" id="ARBA00026121"/>
    </source>
</evidence>
<evidence type="ECO:0000256" key="1">
    <source>
        <dbReference type="ARBA" id="ARBA00006432"/>
    </source>
</evidence>
<keyword evidence="5 7" id="KW-0067">ATP-binding</keyword>
<evidence type="ECO:0000313" key="10">
    <source>
        <dbReference type="Proteomes" id="UP000481153"/>
    </source>
</evidence>
<dbReference type="EMBL" id="VJMJ01000301">
    <property type="protein sequence ID" value="KAF0723574.1"/>
    <property type="molecule type" value="Genomic_DNA"/>
</dbReference>
<keyword evidence="2 7" id="KW-0436">Ligase</keyword>
<evidence type="ECO:0000259" key="8">
    <source>
        <dbReference type="Pfam" id="PF00501"/>
    </source>
</evidence>
<dbReference type="InterPro" id="IPR045311">
    <property type="entry name" value="LC-FACS_euk"/>
</dbReference>
<organism evidence="9 10">
    <name type="scientific">Aphanomyces euteiches</name>
    <dbReference type="NCBI Taxonomy" id="100861"/>
    <lineage>
        <taxon>Eukaryota</taxon>
        <taxon>Sar</taxon>
        <taxon>Stramenopiles</taxon>
        <taxon>Oomycota</taxon>
        <taxon>Saprolegniomycetes</taxon>
        <taxon>Saprolegniales</taxon>
        <taxon>Verrucalvaceae</taxon>
        <taxon>Aphanomyces</taxon>
    </lineage>
</organism>
<dbReference type="Pfam" id="PF00501">
    <property type="entry name" value="AMP-binding"/>
    <property type="match status" value="1"/>
</dbReference>
<sequence>MGGVGSTEQYSREQYSVEIPHSAAPGFGPIRVNPLSLPIAEHTCNLWDNFKLGVAAAGDNQYLGTRSRDASGKAGAYTWITYNQAYARILRISTGFHTLLKIQRQEAVGIFSKNRAEWILTEMACNRMSYTLVPLYDTLGPKVIPFILNHTSMRVLVCAAELIPNILAVKHECPTLEALVSFEPVTSAQRAEAASKGIVLYSLDEIENVPDATVPEAVPKSTELATICYTSGTTGDPKGAMLTHGNITSGGISVVALDMIKPHSVHVSYLPLPHIFERIVTTIIARKGASMGFYQGDVAFLLDDMAELKPTIFVSVPRLFNRVYDKITQGIAAAGGVKKLMFDLAYESKRQALVPGANTHAFWDTIVFSKLKAVLGGRVEGILSGSAPLASNVKEFLQIAFGCEVDEGYGLTECCAVATLSTRLIPKGPHVGAPNPNVQIRLADVPEMNYTTADKPRPRGEVCLRGSNIFLGYYKDAEKTAECLTPDGWFYTGDIGAWNPDGTLSIIDRKKNIFKLSQGEYIAAEKIENVYAKSPFVAQIFLYGDSYQSCVVAIVVPDPEVVQSWATSQGIPEGNNLAKMVARPELKAAIVTSMDQAAKEGKLNGFECVKDIHLHPDVFSVENDLITPTFKLRRPQLKAYFKNQIDTMYAGLK</sequence>
<dbReference type="VEuPathDB" id="FungiDB:AeMF1_013257"/>
<keyword evidence="3 7" id="KW-0547">Nucleotide-binding</keyword>
<accession>A0A6G0WBF0</accession>
<evidence type="ECO:0000313" key="9">
    <source>
        <dbReference type="EMBL" id="KAF0723574.1"/>
    </source>
</evidence>
<comment type="catalytic activity">
    <reaction evidence="7">
        <text>a long-chain fatty acid + ATP + CoA = a long-chain fatty acyl-CoA + AMP + diphosphate</text>
        <dbReference type="Rhea" id="RHEA:15421"/>
        <dbReference type="ChEBI" id="CHEBI:30616"/>
        <dbReference type="ChEBI" id="CHEBI:33019"/>
        <dbReference type="ChEBI" id="CHEBI:57287"/>
        <dbReference type="ChEBI" id="CHEBI:57560"/>
        <dbReference type="ChEBI" id="CHEBI:83139"/>
        <dbReference type="ChEBI" id="CHEBI:456215"/>
        <dbReference type="EC" id="6.2.1.3"/>
    </reaction>
</comment>
<name>A0A6G0WBF0_9STRA</name>
<protein>
    <recommendedName>
        <fullName evidence="6 7">Long-chain-fatty-acid--CoA ligase</fullName>
        <ecNumber evidence="6 7">6.2.1.3</ecNumber>
    </recommendedName>
</protein>
<dbReference type="InterPro" id="IPR020845">
    <property type="entry name" value="AMP-binding_CS"/>
</dbReference>
<keyword evidence="10" id="KW-1185">Reference proteome</keyword>
<dbReference type="Proteomes" id="UP000481153">
    <property type="component" value="Unassembled WGS sequence"/>
</dbReference>
<dbReference type="SUPFAM" id="SSF56801">
    <property type="entry name" value="Acetyl-CoA synthetase-like"/>
    <property type="match status" value="1"/>
</dbReference>
<keyword evidence="4 7" id="KW-0276">Fatty acid metabolism</keyword>
<dbReference type="PROSITE" id="PS00455">
    <property type="entry name" value="AMP_BINDING"/>
    <property type="match status" value="1"/>
</dbReference>
<evidence type="ECO:0000256" key="7">
    <source>
        <dbReference type="RuleBase" id="RU369030"/>
    </source>
</evidence>
<comment type="caution">
    <text evidence="9">The sequence shown here is derived from an EMBL/GenBank/DDBJ whole genome shotgun (WGS) entry which is preliminary data.</text>
</comment>
<dbReference type="CDD" id="cd05927">
    <property type="entry name" value="LC-FACS_euk"/>
    <property type="match status" value="1"/>
</dbReference>
<gene>
    <name evidence="9" type="ORF">Ae201684_017541</name>
</gene>
<dbReference type="AlphaFoldDB" id="A0A6G0WBF0"/>
<comment type="function">
    <text evidence="7">Catalyzes the conversion of long-chain fatty acids to their active form acyl-CoAs for both synthesis of cellular lipids, and degradation via beta-oxidation.</text>
</comment>
<evidence type="ECO:0000256" key="2">
    <source>
        <dbReference type="ARBA" id="ARBA00022598"/>
    </source>
</evidence>
<evidence type="ECO:0000256" key="5">
    <source>
        <dbReference type="ARBA" id="ARBA00022840"/>
    </source>
</evidence>
<evidence type="ECO:0000256" key="4">
    <source>
        <dbReference type="ARBA" id="ARBA00022832"/>
    </source>
</evidence>
<dbReference type="Gene3D" id="3.40.50.12780">
    <property type="entry name" value="N-terminal domain of ligase-like"/>
    <property type="match status" value="1"/>
</dbReference>
<dbReference type="PANTHER" id="PTHR43272">
    <property type="entry name" value="LONG-CHAIN-FATTY-ACID--COA LIGASE"/>
    <property type="match status" value="1"/>
</dbReference>
<comment type="similarity">
    <text evidence="1 7">Belongs to the ATP-dependent AMP-binding enzyme family.</text>
</comment>
<dbReference type="GO" id="GO:0005783">
    <property type="term" value="C:endoplasmic reticulum"/>
    <property type="evidence" value="ECO:0007669"/>
    <property type="project" value="TreeGrafter"/>
</dbReference>
<dbReference type="InterPro" id="IPR000873">
    <property type="entry name" value="AMP-dep_synth/lig_dom"/>
</dbReference>
<dbReference type="PANTHER" id="PTHR43272:SF33">
    <property type="entry name" value="AMP-BINDING DOMAIN-CONTAINING PROTEIN-RELATED"/>
    <property type="match status" value="1"/>
</dbReference>
<dbReference type="EC" id="6.2.1.3" evidence="6 7"/>
<evidence type="ECO:0000256" key="3">
    <source>
        <dbReference type="ARBA" id="ARBA00022741"/>
    </source>
</evidence>